<keyword evidence="1" id="KW-1133">Transmembrane helix</keyword>
<keyword evidence="1" id="KW-0812">Transmembrane</keyword>
<feature type="transmembrane region" description="Helical" evidence="1">
    <location>
        <begin position="12"/>
        <end position="32"/>
    </location>
</feature>
<feature type="transmembrane region" description="Helical" evidence="1">
    <location>
        <begin position="201"/>
        <end position="219"/>
    </location>
</feature>
<comment type="caution">
    <text evidence="2">The sequence shown here is derived from an EMBL/GenBank/DDBJ whole genome shotgun (WGS) entry which is preliminary data.</text>
</comment>
<dbReference type="Proteomes" id="UP000632377">
    <property type="component" value="Unassembled WGS sequence"/>
</dbReference>
<keyword evidence="1" id="KW-0472">Membrane</keyword>
<gene>
    <name evidence="2" type="ORF">JK636_07580</name>
</gene>
<feature type="transmembrane region" description="Helical" evidence="1">
    <location>
        <begin position="112"/>
        <end position="133"/>
    </location>
</feature>
<feature type="transmembrane region" description="Helical" evidence="1">
    <location>
        <begin position="145"/>
        <end position="165"/>
    </location>
</feature>
<dbReference type="Pfam" id="PF09997">
    <property type="entry name" value="DUF2238"/>
    <property type="match status" value="1"/>
</dbReference>
<feature type="transmembrane region" description="Helical" evidence="1">
    <location>
        <begin position="82"/>
        <end position="106"/>
    </location>
</feature>
<feature type="transmembrane region" description="Helical" evidence="1">
    <location>
        <begin position="52"/>
        <end position="70"/>
    </location>
</feature>
<sequence length="246" mass="27982">MKKKIFNSRLLVIIVFITFVLSAIYVTVKIVLSPVAAPNNNVSVRVKGDYVIMLLQCILGAVALFLPSMLKKRLHLYIPSKMVIVYALFLYSAIYLGEVHSFYYRVKNFDTILHTCSGAMLGALGFSFITILNKADTVPMNLSPAFVAWFTFCFAVTLGTIWEIYEFSVDFIFNTNMQKYALESGKALIGKAALLDTMKDLIVDTLGSLTMSVIGYISLKNKKGWIEKFQLRFIKYNKEKMEDRYF</sequence>
<keyword evidence="3" id="KW-1185">Reference proteome</keyword>
<proteinExistence type="predicted"/>
<evidence type="ECO:0000256" key="1">
    <source>
        <dbReference type="SAM" id="Phobius"/>
    </source>
</evidence>
<dbReference type="RefSeq" id="WP_202748214.1">
    <property type="nucleotide sequence ID" value="NZ_JAESWC010000002.1"/>
</dbReference>
<organism evidence="2 3">
    <name type="scientific">Clostridium rhizosphaerae</name>
    <dbReference type="NCBI Taxonomy" id="2803861"/>
    <lineage>
        <taxon>Bacteria</taxon>
        <taxon>Bacillati</taxon>
        <taxon>Bacillota</taxon>
        <taxon>Clostridia</taxon>
        <taxon>Eubacteriales</taxon>
        <taxon>Clostridiaceae</taxon>
        <taxon>Clostridium</taxon>
    </lineage>
</organism>
<dbReference type="EMBL" id="JAESWC010000002">
    <property type="protein sequence ID" value="MBL4935617.1"/>
    <property type="molecule type" value="Genomic_DNA"/>
</dbReference>
<dbReference type="InterPro" id="IPR014509">
    <property type="entry name" value="YjdF-like"/>
</dbReference>
<evidence type="ECO:0000313" key="3">
    <source>
        <dbReference type="Proteomes" id="UP000632377"/>
    </source>
</evidence>
<name>A0ABS1TA34_9CLOT</name>
<protein>
    <submittedName>
        <fullName evidence="2">Uncharacterized protein</fullName>
    </submittedName>
</protein>
<evidence type="ECO:0000313" key="2">
    <source>
        <dbReference type="EMBL" id="MBL4935617.1"/>
    </source>
</evidence>
<accession>A0ABS1TA34</accession>
<reference evidence="2 3" key="1">
    <citation type="submission" date="2021-01" db="EMBL/GenBank/DDBJ databases">
        <title>Genome public.</title>
        <authorList>
            <person name="Liu C."/>
            <person name="Sun Q."/>
        </authorList>
    </citation>
    <scope>NUCLEOTIDE SEQUENCE [LARGE SCALE GENOMIC DNA]</scope>
    <source>
        <strain evidence="2 3">YIM B02515</strain>
    </source>
</reference>